<evidence type="ECO:0000313" key="8">
    <source>
        <dbReference type="Proteomes" id="UP001201449"/>
    </source>
</evidence>
<evidence type="ECO:0000256" key="3">
    <source>
        <dbReference type="ARBA" id="ARBA00022676"/>
    </source>
</evidence>
<sequence length="269" mass="29626">MKSIFQIKEAAKFVSNRISLAPRTGIILGSGLGGLVSALKDSMSIRYADIPHFPVSTVVGHRGELIVGELNRVPVWVLNGRFHYYEGYDFDEVVFPLRVLRALGLERLIITNAAGGLNPDFEPGDIMLIEDIISLMPANPLRGRNLDEFGPRFPDMSEPFCLDWVQKALQEAESQDIHLRKGTYIGLTGPKLETKAEINYCRLIGGDAVGMSTVSEVIAANHMGIKVLGFSVITNESIPKVKKEFTHEEVVDVANRAGATLARLIKRVL</sequence>
<dbReference type="NCBIfam" id="NF006054">
    <property type="entry name" value="PRK08202.1"/>
    <property type="match status" value="1"/>
</dbReference>
<dbReference type="SUPFAM" id="SSF53167">
    <property type="entry name" value="Purine and uridine phosphorylases"/>
    <property type="match status" value="1"/>
</dbReference>
<protein>
    <recommendedName>
        <fullName evidence="5">Purine nucleoside phosphorylase</fullName>
        <ecNumber evidence="5">2.4.2.1</ecNumber>
    </recommendedName>
    <alternativeName>
        <fullName evidence="5">Inosine-guanosine phosphorylase</fullName>
    </alternativeName>
</protein>
<comment type="pathway">
    <text evidence="1 5">Purine metabolism; purine nucleoside salvage.</text>
</comment>
<comment type="similarity">
    <text evidence="2 5">Belongs to the PNP/MTAP phosphorylase family.</text>
</comment>
<dbReference type="EMBL" id="JAKEVZ010000001">
    <property type="protein sequence ID" value="MCF1749896.1"/>
    <property type="molecule type" value="Genomic_DNA"/>
</dbReference>
<dbReference type="Gene3D" id="3.40.50.1580">
    <property type="entry name" value="Nucleoside phosphorylase domain"/>
    <property type="match status" value="1"/>
</dbReference>
<keyword evidence="3 5" id="KW-0328">Glycosyltransferase</keyword>
<evidence type="ECO:0000256" key="2">
    <source>
        <dbReference type="ARBA" id="ARBA00006751"/>
    </source>
</evidence>
<accession>A0ABS9BQQ4</accession>
<dbReference type="PIRSF" id="PIRSF000477">
    <property type="entry name" value="PurNPase"/>
    <property type="match status" value="1"/>
</dbReference>
<comment type="function">
    <text evidence="5">The purine nucleoside phosphorylases catalyze the phosphorolytic breakdown of the N-glycosidic bond in the beta-(deoxy)ribonucleoside molecules, with the formation of the corresponding free purine bases and pentose-1-phosphate.</text>
</comment>
<dbReference type="InterPro" id="IPR011270">
    <property type="entry name" value="Pur_Nuc_Pase_Ino/Guo-sp"/>
</dbReference>
<dbReference type="EC" id="2.4.2.1" evidence="5"/>
<dbReference type="InterPro" id="IPR035994">
    <property type="entry name" value="Nucleoside_phosphorylase_sf"/>
</dbReference>
<gene>
    <name evidence="7" type="ORF">L0U89_02335</name>
</gene>
<evidence type="ECO:0000259" key="6">
    <source>
        <dbReference type="Pfam" id="PF01048"/>
    </source>
</evidence>
<dbReference type="Proteomes" id="UP001201449">
    <property type="component" value="Unassembled WGS sequence"/>
</dbReference>
<dbReference type="GO" id="GO:0004731">
    <property type="term" value="F:purine-nucleoside phosphorylase activity"/>
    <property type="evidence" value="ECO:0007669"/>
    <property type="project" value="UniProtKB-EC"/>
</dbReference>
<dbReference type="InterPro" id="IPR000845">
    <property type="entry name" value="Nucleoside_phosphorylase_d"/>
</dbReference>
<feature type="domain" description="Nucleoside phosphorylase" evidence="6">
    <location>
        <begin position="24"/>
        <end position="269"/>
    </location>
</feature>
<dbReference type="NCBIfam" id="TIGR01700">
    <property type="entry name" value="PNPH"/>
    <property type="match status" value="1"/>
</dbReference>
<evidence type="ECO:0000256" key="5">
    <source>
        <dbReference type="PIRNR" id="PIRNR000477"/>
    </source>
</evidence>
<evidence type="ECO:0000313" key="7">
    <source>
        <dbReference type="EMBL" id="MCF1749896.1"/>
    </source>
</evidence>
<dbReference type="Pfam" id="PF01048">
    <property type="entry name" value="PNP_UDP_1"/>
    <property type="match status" value="1"/>
</dbReference>
<evidence type="ECO:0000256" key="1">
    <source>
        <dbReference type="ARBA" id="ARBA00005058"/>
    </source>
</evidence>
<dbReference type="CDD" id="cd09009">
    <property type="entry name" value="PNP-EcPNPII_like"/>
    <property type="match status" value="1"/>
</dbReference>
<comment type="caution">
    <text evidence="7">The sequence shown here is derived from an EMBL/GenBank/DDBJ whole genome shotgun (WGS) entry which is preliminary data.</text>
</comment>
<dbReference type="RefSeq" id="WP_234860037.1">
    <property type="nucleotide sequence ID" value="NZ_JAKEVZ010000001.1"/>
</dbReference>
<dbReference type="PANTHER" id="PTHR11904">
    <property type="entry name" value="METHYLTHIOADENOSINE/PURINE NUCLEOSIDE PHOSPHORYLASE"/>
    <property type="match status" value="1"/>
</dbReference>
<keyword evidence="4 5" id="KW-0808">Transferase</keyword>
<dbReference type="InterPro" id="IPR011268">
    <property type="entry name" value="Purine_phosphorylase"/>
</dbReference>
<proteinExistence type="inferred from homology"/>
<organism evidence="7 8">
    <name type="scientific">Mariniradius sediminis</name>
    <dbReference type="NCBI Taxonomy" id="2909237"/>
    <lineage>
        <taxon>Bacteria</taxon>
        <taxon>Pseudomonadati</taxon>
        <taxon>Bacteroidota</taxon>
        <taxon>Cytophagia</taxon>
        <taxon>Cytophagales</taxon>
        <taxon>Cyclobacteriaceae</taxon>
        <taxon>Mariniradius</taxon>
    </lineage>
</organism>
<evidence type="ECO:0000256" key="4">
    <source>
        <dbReference type="ARBA" id="ARBA00022679"/>
    </source>
</evidence>
<keyword evidence="8" id="KW-1185">Reference proteome</keyword>
<name>A0ABS9BQQ4_9BACT</name>
<reference evidence="7 8" key="1">
    <citation type="submission" date="2022-01" db="EMBL/GenBank/DDBJ databases">
        <title>Mariniradius saccharolyticus sp. nov., isolated from sediment of a river.</title>
        <authorList>
            <person name="Liu H."/>
        </authorList>
    </citation>
    <scope>NUCLEOTIDE SEQUENCE [LARGE SCALE GENOMIC DNA]</scope>
    <source>
        <strain evidence="7 8">RY-2</strain>
    </source>
</reference>
<dbReference type="NCBIfam" id="TIGR01697">
    <property type="entry name" value="PNPH-PUNA-XAPA"/>
    <property type="match status" value="1"/>
</dbReference>
<dbReference type="PANTHER" id="PTHR11904:SF9">
    <property type="entry name" value="PURINE NUCLEOSIDE PHOSPHORYLASE-RELATED"/>
    <property type="match status" value="1"/>
</dbReference>